<dbReference type="AlphaFoldDB" id="A0A9N9TUQ2"/>
<dbReference type="Gene3D" id="2.30.30.190">
    <property type="entry name" value="CAP Gly-rich-like domain"/>
    <property type="match status" value="1"/>
</dbReference>
<dbReference type="CDD" id="cd01789">
    <property type="entry name" value="Ubl_TBCB"/>
    <property type="match status" value="1"/>
</dbReference>
<dbReference type="GO" id="GO:0031122">
    <property type="term" value="P:cytoplasmic microtubule organization"/>
    <property type="evidence" value="ECO:0007669"/>
    <property type="project" value="TreeGrafter"/>
</dbReference>
<dbReference type="Proteomes" id="UP001153712">
    <property type="component" value="Chromosome 4"/>
</dbReference>
<dbReference type="GO" id="GO:0005634">
    <property type="term" value="C:nucleus"/>
    <property type="evidence" value="ECO:0007669"/>
    <property type="project" value="TreeGrafter"/>
</dbReference>
<keyword evidence="7" id="KW-1185">Reference proteome</keyword>
<gene>
    <name evidence="6" type="ORF">PHYEVI_LOCUS7961</name>
</gene>
<dbReference type="InterPro" id="IPR036859">
    <property type="entry name" value="CAP-Gly_dom_sf"/>
</dbReference>
<dbReference type="GO" id="GO:0043014">
    <property type="term" value="F:alpha-tubulin binding"/>
    <property type="evidence" value="ECO:0007669"/>
    <property type="project" value="InterPro"/>
</dbReference>
<evidence type="ECO:0000313" key="7">
    <source>
        <dbReference type="Proteomes" id="UP001153712"/>
    </source>
</evidence>
<dbReference type="Gene3D" id="3.10.20.90">
    <property type="entry name" value="Phosphatidylinositol 3-kinase Catalytic Subunit, Chain A, domain 1"/>
    <property type="match status" value="1"/>
</dbReference>
<dbReference type="Pfam" id="PF14560">
    <property type="entry name" value="Ubiquitin_2"/>
    <property type="match status" value="1"/>
</dbReference>
<proteinExistence type="inferred from homology"/>
<protein>
    <recommendedName>
        <fullName evidence="5">CAP-Gly domain-containing protein</fullName>
    </recommendedName>
</protein>
<sequence>MADYKVITSDFVNLQISTSKNDISFNEKRFPKDITITNLKAKLELITGGSCNTMQLQAYTKDNKLLCSMDDDEACLGSFPLEDGMRIHVVDNFLMRSELEFENIPKFELSNDEYEKKDDTVKSFLMKNKLGKYSANFNKKKETAEEEEKNLIDQMTVGCRCKVSVQSAPDRLGTVMYTGRVEGLAGFWVGVKYDEPLGKNNGTLKDKKYFECPDKYGAFVKPQNVTTGDFPEEDYDLNEEL</sequence>
<reference evidence="6" key="1">
    <citation type="submission" date="2022-01" db="EMBL/GenBank/DDBJ databases">
        <authorList>
            <person name="King R."/>
        </authorList>
    </citation>
    <scope>NUCLEOTIDE SEQUENCE</scope>
</reference>
<dbReference type="InterPro" id="IPR045172">
    <property type="entry name" value="TBCB_Ubl"/>
</dbReference>
<dbReference type="GO" id="GO:0005829">
    <property type="term" value="C:cytosol"/>
    <property type="evidence" value="ECO:0007669"/>
    <property type="project" value="UniProtKB-ARBA"/>
</dbReference>
<dbReference type="OrthoDB" id="5295208at2759"/>
<dbReference type="Pfam" id="PF01302">
    <property type="entry name" value="CAP_GLY"/>
    <property type="match status" value="1"/>
</dbReference>
<dbReference type="InterPro" id="IPR029071">
    <property type="entry name" value="Ubiquitin-like_domsf"/>
</dbReference>
<dbReference type="PROSITE" id="PS50245">
    <property type="entry name" value="CAP_GLY_2"/>
    <property type="match status" value="1"/>
</dbReference>
<dbReference type="PROSITE" id="PS00845">
    <property type="entry name" value="CAP_GLY_1"/>
    <property type="match status" value="1"/>
</dbReference>
<dbReference type="GO" id="GO:0051010">
    <property type="term" value="F:microtubule plus-end binding"/>
    <property type="evidence" value="ECO:0007669"/>
    <property type="project" value="TreeGrafter"/>
</dbReference>
<evidence type="ECO:0000256" key="4">
    <source>
        <dbReference type="ARBA" id="ARBA00025779"/>
    </source>
</evidence>
<dbReference type="GO" id="GO:0005938">
    <property type="term" value="C:cell cortex"/>
    <property type="evidence" value="ECO:0007669"/>
    <property type="project" value="TreeGrafter"/>
</dbReference>
<dbReference type="PANTHER" id="PTHR18916">
    <property type="entry name" value="DYNACTIN 1-RELATED MICROTUBULE-BINDING"/>
    <property type="match status" value="1"/>
</dbReference>
<keyword evidence="2" id="KW-0963">Cytoplasm</keyword>
<dbReference type="PANTHER" id="PTHR18916:SF85">
    <property type="entry name" value="TUBULIN-FOLDING COFACTOR B"/>
    <property type="match status" value="1"/>
</dbReference>
<comment type="subcellular location">
    <subcellularLocation>
        <location evidence="1">Cytoplasm</location>
    </subcellularLocation>
</comment>
<dbReference type="GO" id="GO:0035371">
    <property type="term" value="C:microtubule plus-end"/>
    <property type="evidence" value="ECO:0007669"/>
    <property type="project" value="TreeGrafter"/>
</dbReference>
<dbReference type="SUPFAM" id="SSF54236">
    <property type="entry name" value="Ubiquitin-like"/>
    <property type="match status" value="1"/>
</dbReference>
<keyword evidence="3" id="KW-0143">Chaperone</keyword>
<dbReference type="InterPro" id="IPR000938">
    <property type="entry name" value="CAP-Gly_domain"/>
</dbReference>
<name>A0A9N9TUQ2_PHYSR</name>
<dbReference type="EMBL" id="OU900097">
    <property type="protein sequence ID" value="CAG9861626.1"/>
    <property type="molecule type" value="Genomic_DNA"/>
</dbReference>
<dbReference type="InterPro" id="IPR000626">
    <property type="entry name" value="Ubiquitin-like_dom"/>
</dbReference>
<dbReference type="GO" id="GO:0007021">
    <property type="term" value="P:tubulin complex assembly"/>
    <property type="evidence" value="ECO:0007669"/>
    <property type="project" value="InterPro"/>
</dbReference>
<evidence type="ECO:0000259" key="5">
    <source>
        <dbReference type="PROSITE" id="PS50245"/>
    </source>
</evidence>
<organism evidence="6 7">
    <name type="scientific">Phyllotreta striolata</name>
    <name type="common">Striped flea beetle</name>
    <name type="synonym">Crioceris striolata</name>
    <dbReference type="NCBI Taxonomy" id="444603"/>
    <lineage>
        <taxon>Eukaryota</taxon>
        <taxon>Metazoa</taxon>
        <taxon>Ecdysozoa</taxon>
        <taxon>Arthropoda</taxon>
        <taxon>Hexapoda</taxon>
        <taxon>Insecta</taxon>
        <taxon>Pterygota</taxon>
        <taxon>Neoptera</taxon>
        <taxon>Endopterygota</taxon>
        <taxon>Coleoptera</taxon>
        <taxon>Polyphaga</taxon>
        <taxon>Cucujiformia</taxon>
        <taxon>Chrysomeloidea</taxon>
        <taxon>Chrysomelidae</taxon>
        <taxon>Galerucinae</taxon>
        <taxon>Alticini</taxon>
        <taxon>Phyllotreta</taxon>
    </lineage>
</organism>
<comment type="similarity">
    <text evidence="4">Belongs to the TBCB family.</text>
</comment>
<evidence type="ECO:0000256" key="3">
    <source>
        <dbReference type="ARBA" id="ARBA00023186"/>
    </source>
</evidence>
<evidence type="ECO:0000256" key="1">
    <source>
        <dbReference type="ARBA" id="ARBA00004496"/>
    </source>
</evidence>
<evidence type="ECO:0000256" key="2">
    <source>
        <dbReference type="ARBA" id="ARBA00022490"/>
    </source>
</evidence>
<dbReference type="FunFam" id="2.30.30.190:FF:000013">
    <property type="entry name" value="Tubulin-folding cofactor B"/>
    <property type="match status" value="1"/>
</dbReference>
<evidence type="ECO:0000313" key="6">
    <source>
        <dbReference type="EMBL" id="CAG9861626.1"/>
    </source>
</evidence>
<accession>A0A9N9TUQ2</accession>
<dbReference type="SUPFAM" id="SSF74924">
    <property type="entry name" value="Cap-Gly domain"/>
    <property type="match status" value="1"/>
</dbReference>
<dbReference type="SMART" id="SM01052">
    <property type="entry name" value="CAP_GLY"/>
    <property type="match status" value="1"/>
</dbReference>
<feature type="domain" description="CAP-Gly" evidence="5">
    <location>
        <begin position="179"/>
        <end position="221"/>
    </location>
</feature>
<dbReference type="GO" id="GO:0007023">
    <property type="term" value="P:post-chaperonin tubulin folding pathway"/>
    <property type="evidence" value="ECO:0007669"/>
    <property type="project" value="InterPro"/>
</dbReference>